<sequence length="50" mass="5919">MNQVYFNAAKAYYPRFFTKDQVKIFVMAGKIMEEQYKEITGQDFKTQAEA</sequence>
<keyword evidence="2" id="KW-1185">Reference proteome</keyword>
<dbReference type="EMBL" id="CP067341">
    <property type="protein sequence ID" value="QQP10407.1"/>
    <property type="molecule type" value="Genomic_DNA"/>
</dbReference>
<evidence type="ECO:0000313" key="2">
    <source>
        <dbReference type="Proteomes" id="UP000596049"/>
    </source>
</evidence>
<evidence type="ECO:0000313" key="1">
    <source>
        <dbReference type="EMBL" id="QQP10407.1"/>
    </source>
</evidence>
<dbReference type="InterPro" id="IPR010022">
    <property type="entry name" value="XkdX"/>
</dbReference>
<dbReference type="Pfam" id="PF09693">
    <property type="entry name" value="Phage_XkdX"/>
    <property type="match status" value="1"/>
</dbReference>
<gene>
    <name evidence="1" type="ORF">FJQ98_14035</name>
</gene>
<accession>A0ABX7AKR0</accession>
<dbReference type="RefSeq" id="WP_082339562.1">
    <property type="nucleotide sequence ID" value="NZ_CP067341.1"/>
</dbReference>
<reference evidence="1 2" key="1">
    <citation type="submission" date="2020-01" db="EMBL/GenBank/DDBJ databases">
        <authorList>
            <person name="Liu G."/>
            <person name="Liu B."/>
        </authorList>
    </citation>
    <scope>NUCLEOTIDE SEQUENCE [LARGE SCALE GENOMIC DNA]</scope>
    <source>
        <strain evidence="1 2">FJAT-51161</strain>
    </source>
</reference>
<proteinExistence type="predicted"/>
<dbReference type="NCBIfam" id="TIGR01669">
    <property type="entry name" value="phage_XkdX"/>
    <property type="match status" value="1"/>
</dbReference>
<organism evidence="1 2">
    <name type="scientific">Lysinibacillus agricola</name>
    <dbReference type="NCBI Taxonomy" id="2590012"/>
    <lineage>
        <taxon>Bacteria</taxon>
        <taxon>Bacillati</taxon>
        <taxon>Bacillota</taxon>
        <taxon>Bacilli</taxon>
        <taxon>Bacillales</taxon>
        <taxon>Bacillaceae</taxon>
        <taxon>Lysinibacillus</taxon>
    </lineage>
</organism>
<name>A0ABX7AKR0_9BACI</name>
<dbReference type="Proteomes" id="UP000596049">
    <property type="component" value="Chromosome"/>
</dbReference>
<protein>
    <submittedName>
        <fullName evidence="1">XkdX family protein</fullName>
    </submittedName>
</protein>